<comment type="catalytic activity">
    <reaction evidence="5">
        <text>N(tele)-phospho-L-histidyl/O-phospho-L-threonyl-[pyruvate, phosphate dikinase] + phosphate + H(+) = N(tele)-phospho-L-histidyl/L-threonyl-[pyruvate, phosphate dikinase] + diphosphate</text>
        <dbReference type="Rhea" id="RHEA:43696"/>
        <dbReference type="Rhea" id="RHEA-COMP:10650"/>
        <dbReference type="Rhea" id="RHEA-COMP:10651"/>
        <dbReference type="ChEBI" id="CHEBI:15378"/>
        <dbReference type="ChEBI" id="CHEBI:30013"/>
        <dbReference type="ChEBI" id="CHEBI:33019"/>
        <dbReference type="ChEBI" id="CHEBI:43474"/>
        <dbReference type="ChEBI" id="CHEBI:61977"/>
        <dbReference type="ChEBI" id="CHEBI:83586"/>
        <dbReference type="EC" id="2.7.4.27"/>
    </reaction>
</comment>
<evidence type="ECO:0000256" key="1">
    <source>
        <dbReference type="ARBA" id="ARBA00022527"/>
    </source>
</evidence>
<name>A0AAE9XWH5_9PROT</name>
<proteinExistence type="inferred from homology"/>
<keyword evidence="3 5" id="KW-0547">Nucleotide-binding</keyword>
<keyword evidence="4 5" id="KW-0418">Kinase</keyword>
<dbReference type="HAMAP" id="MF_00921">
    <property type="entry name" value="PDRP"/>
    <property type="match status" value="1"/>
</dbReference>
<sequence>MNDLTDMPTAPFQEGENPGERIFHVHLVSDSTGETLDATVGAALVQFEGVRVQKHSWPLIRSAMQMERLMEDIREDPGLVMYTLVNPKIRQALEEGCQAANLPVLSILDPVINLLGTYFGVQASHSVGKQHMMDANYFRRIDALHYTMAHDDGQMTEELFEADIVLVGVSRSSKTPTSIYLANKGYKTANVPFVPVVPMPEELDHLKDTFVIGLTTSPDRLVAIRTNRLRSLHKDDDGCYTDEEHIKTEIAACRRYCSERGWPVLDVTRRSIEESAAAIIHKYHAWLEARREGSA</sequence>
<evidence type="ECO:0000256" key="5">
    <source>
        <dbReference type="HAMAP-Rule" id="MF_00921"/>
    </source>
</evidence>
<evidence type="ECO:0000256" key="3">
    <source>
        <dbReference type="ARBA" id="ARBA00022741"/>
    </source>
</evidence>
<dbReference type="GO" id="GO:0043531">
    <property type="term" value="F:ADP binding"/>
    <property type="evidence" value="ECO:0007669"/>
    <property type="project" value="UniProtKB-UniRule"/>
</dbReference>
<dbReference type="AlphaFoldDB" id="A0AAE9XWH5"/>
<accession>A0AAE9XWH5</accession>
<dbReference type="GO" id="GO:0004674">
    <property type="term" value="F:protein serine/threonine kinase activity"/>
    <property type="evidence" value="ECO:0007669"/>
    <property type="project" value="UniProtKB-UniRule"/>
</dbReference>
<dbReference type="KEGG" id="gso:PH603_02330"/>
<dbReference type="EC" id="2.7.11.32" evidence="5"/>
<evidence type="ECO:0000313" key="6">
    <source>
        <dbReference type="EMBL" id="WCL54594.1"/>
    </source>
</evidence>
<dbReference type="Pfam" id="PF03618">
    <property type="entry name" value="Kinase-PPPase"/>
    <property type="match status" value="1"/>
</dbReference>
<keyword evidence="2 5" id="KW-0808">Transferase</keyword>
<dbReference type="NCBIfam" id="NF003742">
    <property type="entry name" value="PRK05339.1"/>
    <property type="match status" value="1"/>
</dbReference>
<reference evidence="6" key="1">
    <citation type="submission" date="2023-01" db="EMBL/GenBank/DDBJ databases">
        <title>The genome sequence of Kordiimonadaceae bacterium 6D33.</title>
        <authorList>
            <person name="Liu Y."/>
        </authorList>
    </citation>
    <scope>NUCLEOTIDE SEQUENCE</scope>
    <source>
        <strain evidence="6">6D33</strain>
    </source>
</reference>
<evidence type="ECO:0000256" key="4">
    <source>
        <dbReference type="ARBA" id="ARBA00022777"/>
    </source>
</evidence>
<feature type="binding site" evidence="5">
    <location>
        <begin position="168"/>
        <end position="175"/>
    </location>
    <ligand>
        <name>ADP</name>
        <dbReference type="ChEBI" id="CHEBI:456216"/>
    </ligand>
</feature>
<organism evidence="6 7">
    <name type="scientific">Gimibacter soli</name>
    <dbReference type="NCBI Taxonomy" id="3024400"/>
    <lineage>
        <taxon>Bacteria</taxon>
        <taxon>Pseudomonadati</taxon>
        <taxon>Pseudomonadota</taxon>
        <taxon>Alphaproteobacteria</taxon>
        <taxon>Kordiimonadales</taxon>
        <taxon>Temperatibacteraceae</taxon>
        <taxon>Gimibacter</taxon>
    </lineage>
</organism>
<dbReference type="GO" id="GO:0016776">
    <property type="term" value="F:phosphotransferase activity, phosphate group as acceptor"/>
    <property type="evidence" value="ECO:0007669"/>
    <property type="project" value="UniProtKB-UniRule"/>
</dbReference>
<dbReference type="InterPro" id="IPR026565">
    <property type="entry name" value="PPDK_reg"/>
</dbReference>
<comment type="function">
    <text evidence="5">Bifunctional serine/threonine kinase and phosphorylase involved in the regulation of the pyruvate, phosphate dikinase (PPDK) by catalyzing its phosphorylation/dephosphorylation.</text>
</comment>
<dbReference type="GO" id="GO:0005524">
    <property type="term" value="F:ATP binding"/>
    <property type="evidence" value="ECO:0007669"/>
    <property type="project" value="InterPro"/>
</dbReference>
<dbReference type="EC" id="2.7.4.27" evidence="5"/>
<gene>
    <name evidence="6" type="ORF">PH603_02330</name>
</gene>
<dbReference type="EMBL" id="CP116805">
    <property type="protein sequence ID" value="WCL54594.1"/>
    <property type="molecule type" value="Genomic_DNA"/>
</dbReference>
<dbReference type="Proteomes" id="UP001217500">
    <property type="component" value="Chromosome"/>
</dbReference>
<comment type="similarity">
    <text evidence="5">Belongs to the pyruvate, phosphate/water dikinase regulatory protein family. PDRP subfamily.</text>
</comment>
<keyword evidence="1 5" id="KW-0723">Serine/threonine-protein kinase</keyword>
<keyword evidence="7" id="KW-1185">Reference proteome</keyword>
<dbReference type="PANTHER" id="PTHR31756:SF3">
    <property type="entry name" value="PYRUVATE, PHOSPHATE DIKINASE REGULATORY PROTEIN 1, CHLOROPLASTIC"/>
    <property type="match status" value="1"/>
</dbReference>
<comment type="catalytic activity">
    <reaction evidence="5">
        <text>N(tele)-phospho-L-histidyl/L-threonyl-[pyruvate, phosphate dikinase] + ADP = N(tele)-phospho-L-histidyl/O-phospho-L-threonyl-[pyruvate, phosphate dikinase] + AMP + H(+)</text>
        <dbReference type="Rhea" id="RHEA:43692"/>
        <dbReference type="Rhea" id="RHEA-COMP:10650"/>
        <dbReference type="Rhea" id="RHEA-COMP:10651"/>
        <dbReference type="ChEBI" id="CHEBI:15378"/>
        <dbReference type="ChEBI" id="CHEBI:30013"/>
        <dbReference type="ChEBI" id="CHEBI:61977"/>
        <dbReference type="ChEBI" id="CHEBI:83586"/>
        <dbReference type="ChEBI" id="CHEBI:456215"/>
        <dbReference type="ChEBI" id="CHEBI:456216"/>
        <dbReference type="EC" id="2.7.11.32"/>
    </reaction>
</comment>
<dbReference type="InterPro" id="IPR005177">
    <property type="entry name" value="Kinase-pyrophosphorylase"/>
</dbReference>
<evidence type="ECO:0000313" key="7">
    <source>
        <dbReference type="Proteomes" id="UP001217500"/>
    </source>
</evidence>
<evidence type="ECO:0000256" key="2">
    <source>
        <dbReference type="ARBA" id="ARBA00022679"/>
    </source>
</evidence>
<protein>
    <recommendedName>
        <fullName evidence="5">Putative pyruvate, phosphate dikinase regulatory protein</fullName>
        <shortName evidence="5">PPDK regulatory protein</shortName>
        <ecNumber evidence="5">2.7.11.32</ecNumber>
        <ecNumber evidence="5">2.7.4.27</ecNumber>
    </recommendedName>
</protein>
<dbReference type="PANTHER" id="PTHR31756">
    <property type="entry name" value="PYRUVATE, PHOSPHATE DIKINASE REGULATORY PROTEIN 1, CHLOROPLASTIC"/>
    <property type="match status" value="1"/>
</dbReference>